<evidence type="ECO:0000313" key="2">
    <source>
        <dbReference type="EMBL" id="MVN20354.1"/>
    </source>
</evidence>
<accession>A0A7K1SSX7</accession>
<dbReference type="PANTHER" id="PTHR30005:SF0">
    <property type="entry name" value="RETROGRADE REGULATION PROTEIN 2"/>
    <property type="match status" value="1"/>
</dbReference>
<evidence type="ECO:0000313" key="3">
    <source>
        <dbReference type="Proteomes" id="UP000462014"/>
    </source>
</evidence>
<dbReference type="Pfam" id="PF02541">
    <property type="entry name" value="Ppx-GppA"/>
    <property type="match status" value="1"/>
</dbReference>
<dbReference type="CDD" id="cd24055">
    <property type="entry name" value="ASKHA_NBD_ChPPX-like"/>
    <property type="match status" value="1"/>
</dbReference>
<feature type="domain" description="Ppx/GppA phosphatase N-terminal" evidence="1">
    <location>
        <begin position="18"/>
        <end position="308"/>
    </location>
</feature>
<dbReference type="Gene3D" id="3.30.420.150">
    <property type="entry name" value="Exopolyphosphatase. Domain 2"/>
    <property type="match status" value="1"/>
</dbReference>
<comment type="caution">
    <text evidence="2">The sequence shown here is derived from an EMBL/GenBank/DDBJ whole genome shotgun (WGS) entry which is preliminary data.</text>
</comment>
<keyword evidence="3" id="KW-1185">Reference proteome</keyword>
<dbReference type="InterPro" id="IPR050273">
    <property type="entry name" value="GppA/Ppx_hydrolase"/>
</dbReference>
<dbReference type="InterPro" id="IPR003695">
    <property type="entry name" value="Ppx_GppA_N"/>
</dbReference>
<dbReference type="SUPFAM" id="SSF53067">
    <property type="entry name" value="Actin-like ATPase domain"/>
    <property type="match status" value="2"/>
</dbReference>
<evidence type="ECO:0000259" key="1">
    <source>
        <dbReference type="Pfam" id="PF02541"/>
    </source>
</evidence>
<organism evidence="2 3">
    <name type="scientific">Mucilaginibacter arboris</name>
    <dbReference type="NCBI Taxonomy" id="2682090"/>
    <lineage>
        <taxon>Bacteria</taxon>
        <taxon>Pseudomonadati</taxon>
        <taxon>Bacteroidota</taxon>
        <taxon>Sphingobacteriia</taxon>
        <taxon>Sphingobacteriales</taxon>
        <taxon>Sphingobacteriaceae</taxon>
        <taxon>Mucilaginibacter</taxon>
    </lineage>
</organism>
<proteinExistence type="predicted"/>
<name>A0A7K1SSX7_9SPHI</name>
<dbReference type="Gene3D" id="3.30.420.40">
    <property type="match status" value="1"/>
</dbReference>
<dbReference type="GO" id="GO:0016462">
    <property type="term" value="F:pyrophosphatase activity"/>
    <property type="evidence" value="ECO:0007669"/>
    <property type="project" value="TreeGrafter"/>
</dbReference>
<sequence>MNKRMAVMDLGTNTFHLLIAEKAENGFKEILHLTEAVKLGEGGMKDGLIKADAFERGLKTMELFAEKIRLKEASEIRAVATSAIRSTTNGNDFIQKVKERAGIEIEVIDGLKEAGLIYKGVKSSGILSAEKAMILDIGGGSVEFILCDNQKIYWKQSFEIGAQRLRQLFHQVDPMTAENVTKLNQYLEEQLQMLFLSVKKQDVQHLIGSSGSFETYTEMIEVEKGDQFNIKNIKTYNFKIDDFNEVANWLQHSSHQERLAKRSIIPLRVDMIVVASLITSFIMQKLEIQKLSMTTYSLKEGVLAEMMEVQGMSN</sequence>
<dbReference type="EMBL" id="WPIK01000002">
    <property type="protein sequence ID" value="MVN20354.1"/>
    <property type="molecule type" value="Genomic_DNA"/>
</dbReference>
<dbReference type="AlphaFoldDB" id="A0A7K1SSX7"/>
<reference evidence="2 3" key="1">
    <citation type="submission" date="2019-12" db="EMBL/GenBank/DDBJ databases">
        <title>Mucilaginibacter sp. HMF7410 genome sequencing and assembly.</title>
        <authorList>
            <person name="Kang H."/>
            <person name="Cha I."/>
            <person name="Kim H."/>
            <person name="Joh K."/>
        </authorList>
    </citation>
    <scope>NUCLEOTIDE SEQUENCE [LARGE SCALE GENOMIC DNA]</scope>
    <source>
        <strain evidence="2 3">HMF7410</strain>
    </source>
</reference>
<dbReference type="InterPro" id="IPR043129">
    <property type="entry name" value="ATPase_NBD"/>
</dbReference>
<dbReference type="PANTHER" id="PTHR30005">
    <property type="entry name" value="EXOPOLYPHOSPHATASE"/>
    <property type="match status" value="1"/>
</dbReference>
<protein>
    <submittedName>
        <fullName evidence="2">Exopolyphosphatase</fullName>
    </submittedName>
</protein>
<gene>
    <name evidence="2" type="ORF">GO621_02235</name>
</gene>
<dbReference type="RefSeq" id="WP_157563801.1">
    <property type="nucleotide sequence ID" value="NZ_WPIK01000002.1"/>
</dbReference>
<dbReference type="Proteomes" id="UP000462014">
    <property type="component" value="Unassembled WGS sequence"/>
</dbReference>